<protein>
    <submittedName>
        <fullName evidence="8">Drug/metabolite transporter (DMT)-like permease</fullName>
    </submittedName>
</protein>
<dbReference type="PANTHER" id="PTHR32322">
    <property type="entry name" value="INNER MEMBRANE TRANSPORTER"/>
    <property type="match status" value="1"/>
</dbReference>
<name>A0A841L355_9SPHN</name>
<evidence type="ECO:0000256" key="6">
    <source>
        <dbReference type="SAM" id="Phobius"/>
    </source>
</evidence>
<evidence type="ECO:0000256" key="2">
    <source>
        <dbReference type="ARBA" id="ARBA00007362"/>
    </source>
</evidence>
<feature type="transmembrane region" description="Helical" evidence="6">
    <location>
        <begin position="72"/>
        <end position="91"/>
    </location>
</feature>
<feature type="transmembrane region" description="Helical" evidence="6">
    <location>
        <begin position="42"/>
        <end position="60"/>
    </location>
</feature>
<keyword evidence="3 6" id="KW-0812">Transmembrane</keyword>
<comment type="caution">
    <text evidence="8">The sequence shown here is derived from an EMBL/GenBank/DDBJ whole genome shotgun (WGS) entry which is preliminary data.</text>
</comment>
<dbReference type="InterPro" id="IPR000620">
    <property type="entry name" value="EamA_dom"/>
</dbReference>
<dbReference type="InterPro" id="IPR050638">
    <property type="entry name" value="AA-Vitamin_Transporters"/>
</dbReference>
<keyword evidence="5 6" id="KW-0472">Membrane</keyword>
<comment type="similarity">
    <text evidence="2">Belongs to the EamA transporter family.</text>
</comment>
<feature type="domain" description="EamA" evidence="7">
    <location>
        <begin position="14"/>
        <end position="143"/>
    </location>
</feature>
<dbReference type="Pfam" id="PF00892">
    <property type="entry name" value="EamA"/>
    <property type="match status" value="2"/>
</dbReference>
<comment type="subcellular location">
    <subcellularLocation>
        <location evidence="1">Membrane</location>
        <topology evidence="1">Multi-pass membrane protein</topology>
    </subcellularLocation>
</comment>
<organism evidence="8 9">
    <name type="scientific">Polymorphobacter multimanifer</name>
    <dbReference type="NCBI Taxonomy" id="1070431"/>
    <lineage>
        <taxon>Bacteria</taxon>
        <taxon>Pseudomonadati</taxon>
        <taxon>Pseudomonadota</taxon>
        <taxon>Alphaproteobacteria</taxon>
        <taxon>Sphingomonadales</taxon>
        <taxon>Sphingosinicellaceae</taxon>
        <taxon>Polymorphobacter</taxon>
    </lineage>
</organism>
<dbReference type="SUPFAM" id="SSF103481">
    <property type="entry name" value="Multidrug resistance efflux transporter EmrE"/>
    <property type="match status" value="2"/>
</dbReference>
<keyword evidence="4 6" id="KW-1133">Transmembrane helix</keyword>
<evidence type="ECO:0000256" key="1">
    <source>
        <dbReference type="ARBA" id="ARBA00004141"/>
    </source>
</evidence>
<feature type="transmembrane region" description="Helical" evidence="6">
    <location>
        <begin position="97"/>
        <end position="121"/>
    </location>
</feature>
<evidence type="ECO:0000313" key="8">
    <source>
        <dbReference type="EMBL" id="MBB6227044.1"/>
    </source>
</evidence>
<dbReference type="InterPro" id="IPR037185">
    <property type="entry name" value="EmrE-like"/>
</dbReference>
<dbReference type="PANTHER" id="PTHR32322:SF2">
    <property type="entry name" value="EAMA DOMAIN-CONTAINING PROTEIN"/>
    <property type="match status" value="1"/>
</dbReference>
<feature type="transmembrane region" description="Helical" evidence="6">
    <location>
        <begin position="128"/>
        <end position="148"/>
    </location>
</feature>
<dbReference type="AlphaFoldDB" id="A0A841L355"/>
<feature type="transmembrane region" description="Helical" evidence="6">
    <location>
        <begin position="259"/>
        <end position="277"/>
    </location>
</feature>
<evidence type="ECO:0000313" key="9">
    <source>
        <dbReference type="Proteomes" id="UP000538147"/>
    </source>
</evidence>
<proteinExistence type="inferred from homology"/>
<feature type="transmembrane region" description="Helical" evidence="6">
    <location>
        <begin position="283"/>
        <end position="301"/>
    </location>
</feature>
<feature type="transmembrane region" description="Helical" evidence="6">
    <location>
        <begin position="194"/>
        <end position="214"/>
    </location>
</feature>
<reference evidence="8 9" key="1">
    <citation type="submission" date="2020-08" db="EMBL/GenBank/DDBJ databases">
        <title>Genomic Encyclopedia of Type Strains, Phase IV (KMG-IV): sequencing the most valuable type-strain genomes for metagenomic binning, comparative biology and taxonomic classification.</title>
        <authorList>
            <person name="Goeker M."/>
        </authorList>
    </citation>
    <scope>NUCLEOTIDE SEQUENCE [LARGE SCALE GENOMIC DNA]</scope>
    <source>
        <strain evidence="8 9">DSM 102189</strain>
    </source>
</reference>
<sequence length="304" mass="32195">MTVQPGRFTPKLWLYFACVTMIWGSTWLVIKYQLGTVPPSWSVTWRFLVAGLVMLGYCLATRRSLRLTPAGHGFALLLGLMQFSLNFNFVYRAEAHVTSGLVALMFALLVLPNALLSWLFLGTRVSPRFLLGSVIGILGVVAMCWTDLARPDPAGGGAAGGEVLLGLGLAVAGVLSASVANVMQATRQGRAQPLEAGLAWAMFYGTLMNATLAWSVSGPPAIEPTLGYLSGVGYLAVAASAVAFMLYYQLIREVGAGRAAYSGVMVPLVALALSTLFEGFQWSWLAAAGAALALSGLVVALRSR</sequence>
<evidence type="ECO:0000256" key="3">
    <source>
        <dbReference type="ARBA" id="ARBA00022692"/>
    </source>
</evidence>
<evidence type="ECO:0000256" key="4">
    <source>
        <dbReference type="ARBA" id="ARBA00022989"/>
    </source>
</evidence>
<feature type="transmembrane region" description="Helical" evidence="6">
    <location>
        <begin position="163"/>
        <end position="182"/>
    </location>
</feature>
<feature type="transmembrane region" description="Helical" evidence="6">
    <location>
        <begin position="226"/>
        <end position="247"/>
    </location>
</feature>
<dbReference type="GO" id="GO:0016020">
    <property type="term" value="C:membrane"/>
    <property type="evidence" value="ECO:0007669"/>
    <property type="project" value="UniProtKB-SubCell"/>
</dbReference>
<dbReference type="Proteomes" id="UP000538147">
    <property type="component" value="Unassembled WGS sequence"/>
</dbReference>
<keyword evidence="9" id="KW-1185">Reference proteome</keyword>
<dbReference type="RefSeq" id="WP_184196867.1">
    <property type="nucleotide sequence ID" value="NZ_JACIIV010000007.1"/>
</dbReference>
<evidence type="ECO:0000256" key="5">
    <source>
        <dbReference type="ARBA" id="ARBA00023136"/>
    </source>
</evidence>
<dbReference type="EMBL" id="JACIIV010000007">
    <property type="protein sequence ID" value="MBB6227044.1"/>
    <property type="molecule type" value="Genomic_DNA"/>
</dbReference>
<gene>
    <name evidence="8" type="ORF">FHS79_001206</name>
</gene>
<evidence type="ECO:0000259" key="7">
    <source>
        <dbReference type="Pfam" id="PF00892"/>
    </source>
</evidence>
<feature type="transmembrane region" description="Helical" evidence="6">
    <location>
        <begin position="12"/>
        <end position="30"/>
    </location>
</feature>
<feature type="domain" description="EamA" evidence="7">
    <location>
        <begin position="165"/>
        <end position="301"/>
    </location>
</feature>
<accession>A0A841L355</accession>